<feature type="transmembrane region" description="Helical" evidence="7">
    <location>
        <begin position="21"/>
        <end position="38"/>
    </location>
</feature>
<dbReference type="GO" id="GO:0016740">
    <property type="term" value="F:transferase activity"/>
    <property type="evidence" value="ECO:0007669"/>
    <property type="project" value="UniProtKB-KW"/>
</dbReference>
<feature type="transmembrane region" description="Helical" evidence="7">
    <location>
        <begin position="210"/>
        <end position="228"/>
    </location>
</feature>
<evidence type="ECO:0000256" key="3">
    <source>
        <dbReference type="ARBA" id="ARBA00022679"/>
    </source>
</evidence>
<evidence type="ECO:0000256" key="5">
    <source>
        <dbReference type="ARBA" id="ARBA00022989"/>
    </source>
</evidence>
<dbReference type="InterPro" id="IPR001640">
    <property type="entry name" value="Lgt"/>
</dbReference>
<dbReference type="Proteomes" id="UP001314903">
    <property type="component" value="Unassembled WGS sequence"/>
</dbReference>
<feature type="transmembrane region" description="Helical" evidence="7">
    <location>
        <begin position="240"/>
        <end position="258"/>
    </location>
</feature>
<proteinExistence type="inferred from homology"/>
<dbReference type="Pfam" id="PF01790">
    <property type="entry name" value="LGT"/>
    <property type="match status" value="1"/>
</dbReference>
<dbReference type="RefSeq" id="WP_209658592.1">
    <property type="nucleotide sequence ID" value="NZ_JAGGLI010000002.1"/>
</dbReference>
<keyword evidence="5 7" id="KW-1133">Transmembrane helix</keyword>
<name>A0ABS4KIM6_9FIRM</name>
<evidence type="ECO:0000313" key="8">
    <source>
        <dbReference type="EMBL" id="MBP2026479.1"/>
    </source>
</evidence>
<comment type="similarity">
    <text evidence="1">Belongs to the Lgt family.</text>
</comment>
<dbReference type="EMBL" id="JAGGLI010000002">
    <property type="protein sequence ID" value="MBP2026479.1"/>
    <property type="molecule type" value="Genomic_DNA"/>
</dbReference>
<keyword evidence="2" id="KW-1003">Cell membrane</keyword>
<feature type="transmembrane region" description="Helical" evidence="7">
    <location>
        <begin position="44"/>
        <end position="66"/>
    </location>
</feature>
<evidence type="ECO:0000256" key="4">
    <source>
        <dbReference type="ARBA" id="ARBA00022692"/>
    </source>
</evidence>
<protein>
    <submittedName>
        <fullName evidence="8">Phosphatidylglycerol:prolipoprotein diacylglycerol transferase</fullName>
        <ecNumber evidence="8">2.-.-.-</ecNumber>
    </submittedName>
</protein>
<evidence type="ECO:0000256" key="6">
    <source>
        <dbReference type="ARBA" id="ARBA00023136"/>
    </source>
</evidence>
<gene>
    <name evidence="8" type="ORF">J2Z35_000268</name>
</gene>
<keyword evidence="9" id="KW-1185">Reference proteome</keyword>
<evidence type="ECO:0000256" key="2">
    <source>
        <dbReference type="ARBA" id="ARBA00022475"/>
    </source>
</evidence>
<dbReference type="PANTHER" id="PTHR30589:SF0">
    <property type="entry name" value="PHOSPHATIDYLGLYCEROL--PROLIPOPROTEIN DIACYLGLYCERYL TRANSFERASE"/>
    <property type="match status" value="1"/>
</dbReference>
<dbReference type="PANTHER" id="PTHR30589">
    <property type="entry name" value="PROLIPOPROTEIN DIACYLGLYCERYL TRANSFERASE"/>
    <property type="match status" value="1"/>
</dbReference>
<keyword evidence="3 8" id="KW-0808">Transferase</keyword>
<evidence type="ECO:0000313" key="9">
    <source>
        <dbReference type="Proteomes" id="UP001314903"/>
    </source>
</evidence>
<comment type="caution">
    <text evidence="8">The sequence shown here is derived from an EMBL/GenBank/DDBJ whole genome shotgun (WGS) entry which is preliminary data.</text>
</comment>
<feature type="transmembrane region" description="Helical" evidence="7">
    <location>
        <begin position="181"/>
        <end position="201"/>
    </location>
</feature>
<evidence type="ECO:0000256" key="1">
    <source>
        <dbReference type="ARBA" id="ARBA00007150"/>
    </source>
</evidence>
<sequence>MLPSVEFTILQRLITLKTYDIFIFLSIVTGFLLSFKVLKQNGLSLKAILLIYMIITFSFLFGARALNYAIQYKTYSEIGISFFTFRLAYFSLYGGIIFSFLVLLLLIKKLHLDYYDVLDKLSPCFLISFFIMKIGCLLNGCCYGKITDSWFSIPLPIKEQARLSQNTFASSLFGNISMRVYPAQLMEGIGALLIIIILFLLRKKLLQGETFLLSAMLFSFLRFIVIFYRQLPYSDFIKLWFYPTLYTLIIVYTFRMLIKIHFKKHKIL</sequence>
<accession>A0ABS4KIM6</accession>
<evidence type="ECO:0000256" key="7">
    <source>
        <dbReference type="SAM" id="Phobius"/>
    </source>
</evidence>
<keyword evidence="4 7" id="KW-0812">Transmembrane</keyword>
<keyword evidence="6 7" id="KW-0472">Membrane</keyword>
<feature type="transmembrane region" description="Helical" evidence="7">
    <location>
        <begin position="87"/>
        <end position="107"/>
    </location>
</feature>
<dbReference type="EC" id="2.-.-.-" evidence="8"/>
<organism evidence="8 9">
    <name type="scientific">Acetoanaerobium pronyense</name>
    <dbReference type="NCBI Taxonomy" id="1482736"/>
    <lineage>
        <taxon>Bacteria</taxon>
        <taxon>Bacillati</taxon>
        <taxon>Bacillota</taxon>
        <taxon>Clostridia</taxon>
        <taxon>Peptostreptococcales</taxon>
        <taxon>Filifactoraceae</taxon>
        <taxon>Acetoanaerobium</taxon>
    </lineage>
</organism>
<reference evidence="8 9" key="1">
    <citation type="submission" date="2021-03" db="EMBL/GenBank/DDBJ databases">
        <title>Genomic Encyclopedia of Type Strains, Phase IV (KMG-IV): sequencing the most valuable type-strain genomes for metagenomic binning, comparative biology and taxonomic classification.</title>
        <authorList>
            <person name="Goeker M."/>
        </authorList>
    </citation>
    <scope>NUCLEOTIDE SEQUENCE [LARGE SCALE GENOMIC DNA]</scope>
    <source>
        <strain evidence="8 9">DSM 27512</strain>
    </source>
</reference>